<gene>
    <name evidence="2" type="ORF">OVA965_LOCUS41062</name>
    <name evidence="3" type="ORF">TMI583_LOCUS42617</name>
</gene>
<accession>A0A8S2VP74</accession>
<keyword evidence="1" id="KW-0812">Transmembrane</keyword>
<comment type="caution">
    <text evidence="3">The sequence shown here is derived from an EMBL/GenBank/DDBJ whole genome shotgun (WGS) entry which is preliminary data.</text>
</comment>
<protein>
    <submittedName>
        <fullName evidence="3">Uncharacterized protein</fullName>
    </submittedName>
</protein>
<proteinExistence type="predicted"/>
<dbReference type="AlphaFoldDB" id="A0A8S2VP74"/>
<evidence type="ECO:0000313" key="4">
    <source>
        <dbReference type="Proteomes" id="UP000682733"/>
    </source>
</evidence>
<dbReference type="EMBL" id="CAJOBA010069385">
    <property type="protein sequence ID" value="CAF4382521.1"/>
    <property type="molecule type" value="Genomic_DNA"/>
</dbReference>
<keyword evidence="1" id="KW-1133">Transmembrane helix</keyword>
<evidence type="ECO:0000313" key="2">
    <source>
        <dbReference type="EMBL" id="CAF1582600.1"/>
    </source>
</evidence>
<evidence type="ECO:0000313" key="3">
    <source>
        <dbReference type="EMBL" id="CAF4382521.1"/>
    </source>
</evidence>
<dbReference type="Proteomes" id="UP000677228">
    <property type="component" value="Unassembled WGS sequence"/>
</dbReference>
<dbReference type="Proteomes" id="UP000682733">
    <property type="component" value="Unassembled WGS sequence"/>
</dbReference>
<feature type="non-terminal residue" evidence="3">
    <location>
        <position position="56"/>
    </location>
</feature>
<feature type="transmembrane region" description="Helical" evidence="1">
    <location>
        <begin position="22"/>
        <end position="41"/>
    </location>
</feature>
<name>A0A8S2VP74_9BILA</name>
<dbReference type="EMBL" id="CAJNOK010046265">
    <property type="protein sequence ID" value="CAF1582600.1"/>
    <property type="molecule type" value="Genomic_DNA"/>
</dbReference>
<reference evidence="3" key="1">
    <citation type="submission" date="2021-02" db="EMBL/GenBank/DDBJ databases">
        <authorList>
            <person name="Nowell W R."/>
        </authorList>
    </citation>
    <scope>NUCLEOTIDE SEQUENCE</scope>
</reference>
<sequence>MIPVQYSITEDDHSAKHIVIEIVRYTIAFGLICGLISVFLLNRINNELEVEITLTF</sequence>
<feature type="non-terminal residue" evidence="3">
    <location>
        <position position="1"/>
    </location>
</feature>
<evidence type="ECO:0000256" key="1">
    <source>
        <dbReference type="SAM" id="Phobius"/>
    </source>
</evidence>
<keyword evidence="1" id="KW-0472">Membrane</keyword>
<organism evidence="3 4">
    <name type="scientific">Didymodactylos carnosus</name>
    <dbReference type="NCBI Taxonomy" id="1234261"/>
    <lineage>
        <taxon>Eukaryota</taxon>
        <taxon>Metazoa</taxon>
        <taxon>Spiralia</taxon>
        <taxon>Gnathifera</taxon>
        <taxon>Rotifera</taxon>
        <taxon>Eurotatoria</taxon>
        <taxon>Bdelloidea</taxon>
        <taxon>Philodinida</taxon>
        <taxon>Philodinidae</taxon>
        <taxon>Didymodactylos</taxon>
    </lineage>
</organism>